<dbReference type="InterPro" id="IPR045249">
    <property type="entry name" value="HARBI1-like"/>
</dbReference>
<evidence type="ECO:0000256" key="6">
    <source>
        <dbReference type="ARBA" id="ARBA00022801"/>
    </source>
</evidence>
<dbReference type="Proteomes" id="UP001652700">
    <property type="component" value="Unplaced"/>
</dbReference>
<dbReference type="GeneID" id="126891311"/>
<organism evidence="9 10">
    <name type="scientific">Diabrotica virgifera virgifera</name>
    <name type="common">western corn rootworm</name>
    <dbReference type="NCBI Taxonomy" id="50390"/>
    <lineage>
        <taxon>Eukaryota</taxon>
        <taxon>Metazoa</taxon>
        <taxon>Ecdysozoa</taxon>
        <taxon>Arthropoda</taxon>
        <taxon>Hexapoda</taxon>
        <taxon>Insecta</taxon>
        <taxon>Pterygota</taxon>
        <taxon>Neoptera</taxon>
        <taxon>Endopterygota</taxon>
        <taxon>Coleoptera</taxon>
        <taxon>Polyphaga</taxon>
        <taxon>Cucujiformia</taxon>
        <taxon>Chrysomeloidea</taxon>
        <taxon>Chrysomelidae</taxon>
        <taxon>Galerucinae</taxon>
        <taxon>Diabroticina</taxon>
        <taxon>Diabroticites</taxon>
        <taxon>Diabrotica</taxon>
    </lineage>
</organism>
<protein>
    <recommendedName>
        <fullName evidence="8">DDE Tnp4 domain-containing protein</fullName>
    </recommendedName>
</protein>
<dbReference type="InterPro" id="IPR027806">
    <property type="entry name" value="HARBI1_dom"/>
</dbReference>
<keyword evidence="5" id="KW-0479">Metal-binding</keyword>
<dbReference type="PANTHER" id="PTHR22930:SF269">
    <property type="entry name" value="NUCLEASE HARBI1-LIKE PROTEIN"/>
    <property type="match status" value="1"/>
</dbReference>
<keyword evidence="4" id="KW-0540">Nuclease</keyword>
<sequence>MLLRLPQSESEWEEIAKEFDEKWNFCHCIGAVDGKHITIEKPPGSGSLFYNYKGFYSVILFAIVNPNYEFLYVQTGTNGAVNDSGVFETTTFYQKFMNGYLNLPAPSPLPGAQTPVPYVLLGDSAFPINKHFMKPFPSKDINKEQRIFNYRLSRARRIVENAFGIIRPINLDLENVDAIILACCALHNYLRKRAPRYITTKLIDRENTSKGSFTRGHWRNCTDGLHSLNNTGKGQRNEEGKQVRDTFMKYFNSNEGKLSFQDKMVNIIPT</sequence>
<evidence type="ECO:0000259" key="8">
    <source>
        <dbReference type="Pfam" id="PF13359"/>
    </source>
</evidence>
<evidence type="ECO:0000256" key="1">
    <source>
        <dbReference type="ARBA" id="ARBA00001968"/>
    </source>
</evidence>
<evidence type="ECO:0000256" key="2">
    <source>
        <dbReference type="ARBA" id="ARBA00004123"/>
    </source>
</evidence>
<keyword evidence="10" id="KW-1185">Reference proteome</keyword>
<evidence type="ECO:0000256" key="7">
    <source>
        <dbReference type="ARBA" id="ARBA00023242"/>
    </source>
</evidence>
<comment type="cofactor">
    <cofactor evidence="1">
        <name>a divalent metal cation</name>
        <dbReference type="ChEBI" id="CHEBI:60240"/>
    </cofactor>
</comment>
<name>A0ABM5L1Y2_DIAVI</name>
<dbReference type="PANTHER" id="PTHR22930">
    <property type="match status" value="1"/>
</dbReference>
<comment type="similarity">
    <text evidence="3">Belongs to the HARBI1 family.</text>
</comment>
<accession>A0ABM5L1Y2</accession>
<keyword evidence="6" id="KW-0378">Hydrolase</keyword>
<evidence type="ECO:0000313" key="9">
    <source>
        <dbReference type="EnsemblMetazoa" id="XP_050516447.1"/>
    </source>
</evidence>
<comment type="subcellular location">
    <subcellularLocation>
        <location evidence="2">Nucleus</location>
    </subcellularLocation>
</comment>
<evidence type="ECO:0000256" key="5">
    <source>
        <dbReference type="ARBA" id="ARBA00022723"/>
    </source>
</evidence>
<reference evidence="9" key="1">
    <citation type="submission" date="2025-05" db="UniProtKB">
        <authorList>
            <consortium name="EnsemblMetazoa"/>
        </authorList>
    </citation>
    <scope>IDENTIFICATION</scope>
</reference>
<keyword evidence="7" id="KW-0539">Nucleus</keyword>
<dbReference type="Pfam" id="PF13359">
    <property type="entry name" value="DDE_Tnp_4"/>
    <property type="match status" value="1"/>
</dbReference>
<dbReference type="RefSeq" id="XP_050516447.1">
    <property type="nucleotide sequence ID" value="XM_050660490.1"/>
</dbReference>
<dbReference type="EnsemblMetazoa" id="XM_050660490.1">
    <property type="protein sequence ID" value="XP_050516447.1"/>
    <property type="gene ID" value="LOC126891311"/>
</dbReference>
<feature type="domain" description="DDE Tnp4" evidence="8">
    <location>
        <begin position="32"/>
        <end position="188"/>
    </location>
</feature>
<proteinExistence type="inferred from homology"/>
<evidence type="ECO:0000256" key="4">
    <source>
        <dbReference type="ARBA" id="ARBA00022722"/>
    </source>
</evidence>
<evidence type="ECO:0000256" key="3">
    <source>
        <dbReference type="ARBA" id="ARBA00006958"/>
    </source>
</evidence>
<evidence type="ECO:0000313" key="10">
    <source>
        <dbReference type="Proteomes" id="UP001652700"/>
    </source>
</evidence>